<keyword evidence="2" id="KW-1185">Reference proteome</keyword>
<dbReference type="Proteomes" id="UP000829817">
    <property type="component" value="Chromosome"/>
</dbReference>
<accession>A0ABY4DWH0</accession>
<name>A0ABY4DWH0_9NEIS</name>
<evidence type="ECO:0000313" key="2">
    <source>
        <dbReference type="Proteomes" id="UP000829817"/>
    </source>
</evidence>
<dbReference type="EMBL" id="CP091508">
    <property type="protein sequence ID" value="UOO82995.1"/>
    <property type="molecule type" value="Genomic_DNA"/>
</dbReference>
<reference evidence="1 2" key="1">
    <citation type="journal article" date="2022" name="Res Sq">
        <title>Evolution of multicellular longitudinally dividing oral cavity symbionts (Neisseriaceae).</title>
        <authorList>
            <person name="Nyongesa S."/>
            <person name="Weber P."/>
            <person name="Bernet E."/>
            <person name="Pullido F."/>
            <person name="Nieckarz M."/>
            <person name="Delaby M."/>
            <person name="Nieves C."/>
            <person name="Viehboeck T."/>
            <person name="Krause N."/>
            <person name="Rivera-Millot A."/>
            <person name="Nakamura A."/>
            <person name="Vischer N."/>
            <person name="VanNieuwenhze M."/>
            <person name="Brun Y."/>
            <person name="Cava F."/>
            <person name="Bulgheresi S."/>
            <person name="Veyrier F."/>
        </authorList>
    </citation>
    <scope>NUCLEOTIDE SEQUENCE [LARGE SCALE GENOMIC DNA]</scope>
    <source>
        <strain evidence="1 2">CCUG 63373m</strain>
    </source>
</reference>
<gene>
    <name evidence="1" type="ORF">LVJ83_05930</name>
</gene>
<protein>
    <submittedName>
        <fullName evidence="1">Uncharacterized protein</fullName>
    </submittedName>
</protein>
<organism evidence="1 2">
    <name type="scientific">Uruburuella testudinis</name>
    <dbReference type="NCBI Taxonomy" id="1282863"/>
    <lineage>
        <taxon>Bacteria</taxon>
        <taxon>Pseudomonadati</taxon>
        <taxon>Pseudomonadota</taxon>
        <taxon>Betaproteobacteria</taxon>
        <taxon>Neisseriales</taxon>
        <taxon>Neisseriaceae</taxon>
        <taxon>Uruburuella</taxon>
    </lineage>
</organism>
<sequence>MSNTHTIRPVGWILESDIFQTAKIIGHHKNIECFVELSYRPSEKPVSFQTALL</sequence>
<evidence type="ECO:0000313" key="1">
    <source>
        <dbReference type="EMBL" id="UOO82995.1"/>
    </source>
</evidence>
<proteinExistence type="predicted"/>
<dbReference type="RefSeq" id="WP_244787238.1">
    <property type="nucleotide sequence ID" value="NZ_CP091508.1"/>
</dbReference>